<reference evidence="1" key="1">
    <citation type="submission" date="2022-07" db="EMBL/GenBank/DDBJ databases">
        <title>Phylogenomic reconstructions and comparative analyses of Kickxellomycotina fungi.</title>
        <authorList>
            <person name="Reynolds N.K."/>
            <person name="Stajich J.E."/>
            <person name="Barry K."/>
            <person name="Grigoriev I.V."/>
            <person name="Crous P."/>
            <person name="Smith M.E."/>
        </authorList>
    </citation>
    <scope>NUCLEOTIDE SEQUENCE</scope>
    <source>
        <strain evidence="1">BCRC 34780</strain>
    </source>
</reference>
<keyword evidence="2" id="KW-1185">Reference proteome</keyword>
<sequence>SASAVDRAPATHPTEAAAVETSSTAAADHKMPPRFSSFGAVAICHPEASDIRAEFNELMHQVISRRDEDIERMRTLADAWRADAQRALRANELRAWSMGTRGTQTASE</sequence>
<protein>
    <submittedName>
        <fullName evidence="1">Uncharacterized protein</fullName>
    </submittedName>
</protein>
<comment type="caution">
    <text evidence="1">The sequence shown here is derived from an EMBL/GenBank/DDBJ whole genome shotgun (WGS) entry which is preliminary data.</text>
</comment>
<accession>A0ACC1KX91</accession>
<dbReference type="EMBL" id="JANBUN010001798">
    <property type="protein sequence ID" value="KAJ2796686.1"/>
    <property type="molecule type" value="Genomic_DNA"/>
</dbReference>
<evidence type="ECO:0000313" key="1">
    <source>
        <dbReference type="EMBL" id="KAJ2796686.1"/>
    </source>
</evidence>
<evidence type="ECO:0000313" key="2">
    <source>
        <dbReference type="Proteomes" id="UP001140087"/>
    </source>
</evidence>
<feature type="non-terminal residue" evidence="1">
    <location>
        <position position="1"/>
    </location>
</feature>
<gene>
    <name evidence="1" type="ORF">H4R21_004613</name>
</gene>
<name>A0ACC1KX91_9FUNG</name>
<proteinExistence type="predicted"/>
<organism evidence="1 2">
    <name type="scientific">Coemansia helicoidea</name>
    <dbReference type="NCBI Taxonomy" id="1286919"/>
    <lineage>
        <taxon>Eukaryota</taxon>
        <taxon>Fungi</taxon>
        <taxon>Fungi incertae sedis</taxon>
        <taxon>Zoopagomycota</taxon>
        <taxon>Kickxellomycotina</taxon>
        <taxon>Kickxellomycetes</taxon>
        <taxon>Kickxellales</taxon>
        <taxon>Kickxellaceae</taxon>
        <taxon>Coemansia</taxon>
    </lineage>
</organism>
<dbReference type="Proteomes" id="UP001140087">
    <property type="component" value="Unassembled WGS sequence"/>
</dbReference>